<dbReference type="RefSeq" id="WP_277279567.1">
    <property type="nucleotide sequence ID" value="NZ_JAROCY010000017.1"/>
</dbReference>
<dbReference type="Pfam" id="PF13563">
    <property type="entry name" value="2_5_RNA_ligase2"/>
    <property type="match status" value="1"/>
</dbReference>
<protein>
    <submittedName>
        <fullName evidence="1">2'-5' RNA ligase family protein</fullName>
    </submittedName>
</protein>
<evidence type="ECO:0000313" key="2">
    <source>
        <dbReference type="Proteomes" id="UP001222770"/>
    </source>
</evidence>
<organism evidence="1 2">
    <name type="scientific">Novosphingobium cyanobacteriorum</name>
    <dbReference type="NCBI Taxonomy" id="3024215"/>
    <lineage>
        <taxon>Bacteria</taxon>
        <taxon>Pseudomonadati</taxon>
        <taxon>Pseudomonadota</taxon>
        <taxon>Alphaproteobacteria</taxon>
        <taxon>Sphingomonadales</taxon>
        <taxon>Sphingomonadaceae</taxon>
        <taxon>Novosphingobium</taxon>
    </lineage>
</organism>
<dbReference type="EMBL" id="JAROCY010000017">
    <property type="protein sequence ID" value="MDF8334791.1"/>
    <property type="molecule type" value="Genomic_DNA"/>
</dbReference>
<evidence type="ECO:0000313" key="1">
    <source>
        <dbReference type="EMBL" id="MDF8334791.1"/>
    </source>
</evidence>
<accession>A0ABT6CLJ7</accession>
<dbReference type="Gene3D" id="3.90.1140.10">
    <property type="entry name" value="Cyclic phosphodiesterase"/>
    <property type="match status" value="1"/>
</dbReference>
<proteinExistence type="predicted"/>
<reference evidence="1 2" key="1">
    <citation type="submission" date="2023-03" db="EMBL/GenBank/DDBJ databases">
        <title>Novosphingobium cyanobacteriorum sp. nov., isolated from a eutrophic reservoir during the Microcystis bloom period.</title>
        <authorList>
            <person name="Kang M."/>
            <person name="Le V."/>
            <person name="Ko S.-R."/>
            <person name="Lee S.-A."/>
            <person name="Ahn C.-Y."/>
        </authorList>
    </citation>
    <scope>NUCLEOTIDE SEQUENCE [LARGE SCALE GENOMIC DNA]</scope>
    <source>
        <strain evidence="1 2">HBC54</strain>
    </source>
</reference>
<dbReference type="GO" id="GO:0016874">
    <property type="term" value="F:ligase activity"/>
    <property type="evidence" value="ECO:0007669"/>
    <property type="project" value="UniProtKB-KW"/>
</dbReference>
<name>A0ABT6CLJ7_9SPHN</name>
<keyword evidence="1" id="KW-0436">Ligase</keyword>
<keyword evidence="2" id="KW-1185">Reference proteome</keyword>
<dbReference type="SUPFAM" id="SSF55144">
    <property type="entry name" value="LigT-like"/>
    <property type="match status" value="1"/>
</dbReference>
<dbReference type="Proteomes" id="UP001222770">
    <property type="component" value="Unassembled WGS sequence"/>
</dbReference>
<gene>
    <name evidence="1" type="ORF">POM99_16400</name>
</gene>
<dbReference type="InterPro" id="IPR009097">
    <property type="entry name" value="Cyclic_Pdiesterase"/>
</dbReference>
<comment type="caution">
    <text evidence="1">The sequence shown here is derived from an EMBL/GenBank/DDBJ whole genome shotgun (WGS) entry which is preliminary data.</text>
</comment>
<sequence length="169" mass="18526">MAQAPLIVTADLPPALQSRMDALRRAHFPPERNFLSAHVTLFHALPPFVEDEARGLLAQLAGAVAAPAARLSGVMNLGGGTAFRIDCPALLDLRAGIAEHFHGMLTNQDSHPPRLHVTVQNKVTKDEARALQVKLEADFRPEDFRFAALSLHRYLGGPWEAVGRWPFRG</sequence>